<gene>
    <name evidence="3" type="ORF">CCUN_1766</name>
</gene>
<evidence type="ECO:0000313" key="4">
    <source>
        <dbReference type="Proteomes" id="UP000192902"/>
    </source>
</evidence>
<feature type="domain" description="Phage-Barnase-EndoU-ColicinE5/D-RelE like nuclease 2" evidence="2">
    <location>
        <begin position="875"/>
        <end position="979"/>
    </location>
</feature>
<evidence type="ECO:0000313" key="3">
    <source>
        <dbReference type="EMBL" id="ARJ57337.1"/>
    </source>
</evidence>
<sequence>MIDYIRADESGLNVGILTQVASQSPKAQTALKEILQSSSNEIKKQLSNLNIDSKDLKEIFKGFESESKEAYNEAIDKTLLNAFKDEKTTISPANFAKFAQEIQESGLILELKDKNFLQVLSKNLYNEDGVNLKQLINMRKSLNANFKEITDPNLKNHFQSAIENFIKDDIDKGIENIFKQNPKLTTQAMKLFQTANEDYSQLKAVLKNAKRLKIFDENTKKDKILHKLIDFAKGQGQKELNNLDVLTQGLRQSEIKDIEISVLNTLYKDNEKQFKNGLNVFDSQGFLNALENLNNYQFKSQEAKDFIKYTKDFNKLFYNDVKIASSIFEPKATSSSSTMATSIQGSAQVKITNFLMDSILRNLSLPFFLRGGTMDQSISKRALKFQIERALNHADGLSDFKKILQSKTKTGDFSNGTRKALEQFTQALEKSEDEFYEQLKRIESKDLNASLQEEKNADIIGGLRQQAGEPKGLKPPTSKDDYNTNAKFSQEHIKQVLEHLQAQDITRKHLSDEEINALLKRFDNIDNLKEHLYTRADAQTRKALFDLIDETLYNPHFKYIKDGKTKYLKKFKDTDKDKDAYFYLLITKDQDKTFITHLKSRDYNYFAKELSTAEQLLQGENLIKIKPKDEALNAKTQEGLKQDVQSQDLEKAWLNTFNLKSLDEDFIPNLNAQAREALKDVLKGEQIHLKSGSLVKLIKQHRLKYLDRIRPTLEHPERIIMQNDGALIFAKNFNEKKHFTSIAKNEVGEWIITSNAPKSERGLNNKIKQGGKELYHQAASQINANRPYVDKANSNIKLDNADYTTKTQEKQEQVLNPLKHNETLENAGVKDLKNAKNTSEESLNAKTQEGLKQDVQSQDLEKAWLNTFNLKSLDEDFIPNLNAQAREALKDVLKDKPLKINRADFEKLRAKDRLKYINEIKDTLENPQLIFKDAKGDLIFAKEIKEKLFLTNISREYEKGFLSVSISPKKVNTIKNKLEKAQNIYLNKLDFKLRESSAQKAFTGVLSLANKPNSKQSLTNQSLKHNETLENAGVKDLKNAKEKTIKAIDNYAQSADFKALSKDKQEAILTQSKTKHKGNFMRNYLKIRKKIRI</sequence>
<name>A0A1W6BZ23_9BACT</name>
<evidence type="ECO:0000256" key="1">
    <source>
        <dbReference type="SAM" id="MobiDB-lite"/>
    </source>
</evidence>
<dbReference type="EMBL" id="CP020867">
    <property type="protein sequence ID" value="ARJ57337.1"/>
    <property type="molecule type" value="Genomic_DNA"/>
</dbReference>
<dbReference type="KEGG" id="ccun:CCUN_1766"/>
<protein>
    <recommendedName>
        <fullName evidence="2">Phage-Barnase-EndoU-ColicinE5/D-RelE like nuclease 2 domain-containing protein</fullName>
    </recommendedName>
</protein>
<dbReference type="Pfam" id="PF18810">
    <property type="entry name" value="PBECR2"/>
    <property type="match status" value="2"/>
</dbReference>
<dbReference type="AlphaFoldDB" id="A0A1W6BZ23"/>
<dbReference type="RefSeq" id="WP_085296687.1">
    <property type="nucleotide sequence ID" value="NZ_CP020867.1"/>
</dbReference>
<proteinExistence type="predicted"/>
<accession>A0A1W6BZ23</accession>
<feature type="region of interest" description="Disordered" evidence="1">
    <location>
        <begin position="461"/>
        <end position="484"/>
    </location>
</feature>
<reference evidence="3 4" key="1">
    <citation type="submission" date="2017-04" db="EMBL/GenBank/DDBJ databases">
        <title>Complete genome sequence of the Campylobacter cuniculorum type strain LMG24588.</title>
        <authorList>
            <person name="Miller W.G."/>
            <person name="Yee E."/>
            <person name="Revez J."/>
            <person name="Bono J.L."/>
            <person name="Rossi M."/>
        </authorList>
    </citation>
    <scope>NUCLEOTIDE SEQUENCE [LARGE SCALE GENOMIC DNA]</scope>
    <source>
        <strain evidence="3 4">LMG 24588</strain>
    </source>
</reference>
<evidence type="ECO:0000259" key="2">
    <source>
        <dbReference type="Pfam" id="PF18810"/>
    </source>
</evidence>
<dbReference type="Proteomes" id="UP000192902">
    <property type="component" value="Chromosome"/>
</dbReference>
<dbReference type="InterPro" id="IPR041110">
    <property type="entry name" value="PBECR2"/>
</dbReference>
<feature type="domain" description="Phage-Barnase-EndoU-ColicinE5/D-RelE like nuclease 2" evidence="2">
    <location>
        <begin position="653"/>
        <end position="775"/>
    </location>
</feature>
<organism evidence="3 4">
    <name type="scientific">Campylobacter cuniculorum DSM 23162 = LMG 24588</name>
    <dbReference type="NCBI Taxonomy" id="1121267"/>
    <lineage>
        <taxon>Bacteria</taxon>
        <taxon>Pseudomonadati</taxon>
        <taxon>Campylobacterota</taxon>
        <taxon>Epsilonproteobacteria</taxon>
        <taxon>Campylobacterales</taxon>
        <taxon>Campylobacteraceae</taxon>
        <taxon>Campylobacter</taxon>
    </lineage>
</organism>